<organism evidence="2 3">
    <name type="scientific">Luteimicrobium album</name>
    <dbReference type="NCBI Taxonomy" id="1054550"/>
    <lineage>
        <taxon>Bacteria</taxon>
        <taxon>Bacillati</taxon>
        <taxon>Actinomycetota</taxon>
        <taxon>Actinomycetes</taxon>
        <taxon>Micrococcales</taxon>
        <taxon>Luteimicrobium</taxon>
    </lineage>
</organism>
<sequence length="145" mass="14757">MGDVVGGAERVGGPRGDEGEERAECDAEADREPEAVDAGLERLAPVAGADPARDGGGGGVGEEDTEADEGGQKGRRDGKGCELRGAEVTDDSAVDEDEDRLRDEGAEGRDREGEDLAVEGAGVGGRAAGVLRRVAREISVHSSTG</sequence>
<comment type="caution">
    <text evidence="2">The sequence shown here is derived from an EMBL/GenBank/DDBJ whole genome shotgun (WGS) entry which is preliminary data.</text>
</comment>
<name>A0ABQ6I1M9_9MICO</name>
<feature type="compositionally biased region" description="Acidic residues" evidence="1">
    <location>
        <begin position="88"/>
        <end position="98"/>
    </location>
</feature>
<protein>
    <submittedName>
        <fullName evidence="2">Uncharacterized protein</fullName>
    </submittedName>
</protein>
<evidence type="ECO:0000256" key="1">
    <source>
        <dbReference type="SAM" id="MobiDB-lite"/>
    </source>
</evidence>
<dbReference type="Proteomes" id="UP001157091">
    <property type="component" value="Unassembled WGS sequence"/>
</dbReference>
<proteinExistence type="predicted"/>
<accession>A0ABQ6I1M9</accession>
<evidence type="ECO:0000313" key="2">
    <source>
        <dbReference type="EMBL" id="GMA23685.1"/>
    </source>
</evidence>
<feature type="region of interest" description="Disordered" evidence="1">
    <location>
        <begin position="1"/>
        <end position="122"/>
    </location>
</feature>
<reference evidence="3" key="1">
    <citation type="journal article" date="2019" name="Int. J. Syst. Evol. Microbiol.">
        <title>The Global Catalogue of Microorganisms (GCM) 10K type strain sequencing project: providing services to taxonomists for standard genome sequencing and annotation.</title>
        <authorList>
            <consortium name="The Broad Institute Genomics Platform"/>
            <consortium name="The Broad Institute Genome Sequencing Center for Infectious Disease"/>
            <person name="Wu L."/>
            <person name="Ma J."/>
        </authorList>
    </citation>
    <scope>NUCLEOTIDE SEQUENCE [LARGE SCALE GENOMIC DNA]</scope>
    <source>
        <strain evidence="3">NBRC 106348</strain>
    </source>
</reference>
<evidence type="ECO:0000313" key="3">
    <source>
        <dbReference type="Proteomes" id="UP001157091"/>
    </source>
</evidence>
<keyword evidence="3" id="KW-1185">Reference proteome</keyword>
<feature type="compositionally biased region" description="Basic and acidic residues" evidence="1">
    <location>
        <begin position="22"/>
        <end position="34"/>
    </location>
</feature>
<gene>
    <name evidence="2" type="ORF">GCM10025864_14440</name>
</gene>
<feature type="compositionally biased region" description="Basic and acidic residues" evidence="1">
    <location>
        <begin position="70"/>
        <end position="87"/>
    </location>
</feature>
<dbReference type="EMBL" id="BSUK01000001">
    <property type="protein sequence ID" value="GMA23685.1"/>
    <property type="molecule type" value="Genomic_DNA"/>
</dbReference>
<feature type="compositionally biased region" description="Basic and acidic residues" evidence="1">
    <location>
        <begin position="99"/>
        <end position="114"/>
    </location>
</feature>